<comment type="caution">
    <text evidence="1">The sequence shown here is derived from an EMBL/GenBank/DDBJ whole genome shotgun (WGS) entry which is preliminary data.</text>
</comment>
<name>A0AAD8C3T8_BIOPF</name>
<protein>
    <submittedName>
        <fullName evidence="1">Uncharacterized protein</fullName>
    </submittedName>
</protein>
<sequence length="71" mass="8073">MSNGLSGSFLNTIKKLHSESKVLFSFTTQILQKKKILKAIGYQLSAVHPYDIQVFITKSLCQAVFTPFLHW</sequence>
<dbReference type="EMBL" id="JASAOG010000012">
    <property type="protein sequence ID" value="KAK0065926.1"/>
    <property type="molecule type" value="Genomic_DNA"/>
</dbReference>
<proteinExistence type="predicted"/>
<reference evidence="1" key="2">
    <citation type="submission" date="2023-04" db="EMBL/GenBank/DDBJ databases">
        <authorList>
            <person name="Bu L."/>
            <person name="Lu L."/>
            <person name="Laidemitt M.R."/>
            <person name="Zhang S.M."/>
            <person name="Mutuku M."/>
            <person name="Mkoji G."/>
            <person name="Steinauer M."/>
            <person name="Loker E.S."/>
        </authorList>
    </citation>
    <scope>NUCLEOTIDE SEQUENCE</scope>
    <source>
        <strain evidence="1">KasaAsao</strain>
        <tissue evidence="1">Whole Snail</tissue>
    </source>
</reference>
<evidence type="ECO:0000313" key="1">
    <source>
        <dbReference type="EMBL" id="KAK0065926.1"/>
    </source>
</evidence>
<accession>A0AAD8C3T8</accession>
<evidence type="ECO:0000313" key="2">
    <source>
        <dbReference type="Proteomes" id="UP001233172"/>
    </source>
</evidence>
<dbReference type="Proteomes" id="UP001233172">
    <property type="component" value="Unassembled WGS sequence"/>
</dbReference>
<gene>
    <name evidence="1" type="ORF">Bpfe_004723</name>
</gene>
<organism evidence="1 2">
    <name type="scientific">Biomphalaria pfeifferi</name>
    <name type="common">Bloodfluke planorb</name>
    <name type="synonym">Freshwater snail</name>
    <dbReference type="NCBI Taxonomy" id="112525"/>
    <lineage>
        <taxon>Eukaryota</taxon>
        <taxon>Metazoa</taxon>
        <taxon>Spiralia</taxon>
        <taxon>Lophotrochozoa</taxon>
        <taxon>Mollusca</taxon>
        <taxon>Gastropoda</taxon>
        <taxon>Heterobranchia</taxon>
        <taxon>Euthyneura</taxon>
        <taxon>Panpulmonata</taxon>
        <taxon>Hygrophila</taxon>
        <taxon>Lymnaeoidea</taxon>
        <taxon>Planorbidae</taxon>
        <taxon>Biomphalaria</taxon>
    </lineage>
</organism>
<dbReference type="AlphaFoldDB" id="A0AAD8C3T8"/>
<keyword evidence="2" id="KW-1185">Reference proteome</keyword>
<reference evidence="1" key="1">
    <citation type="journal article" date="2023" name="PLoS Negl. Trop. Dis.">
        <title>A genome sequence for Biomphalaria pfeifferi, the major vector snail for the human-infecting parasite Schistosoma mansoni.</title>
        <authorList>
            <person name="Bu L."/>
            <person name="Lu L."/>
            <person name="Laidemitt M.R."/>
            <person name="Zhang S.M."/>
            <person name="Mutuku M."/>
            <person name="Mkoji G."/>
            <person name="Steinauer M."/>
            <person name="Loker E.S."/>
        </authorList>
    </citation>
    <scope>NUCLEOTIDE SEQUENCE</scope>
    <source>
        <strain evidence="1">KasaAsao</strain>
    </source>
</reference>